<dbReference type="EMBL" id="RWIS01000002">
    <property type="protein sequence ID" value="RSK36005.1"/>
    <property type="molecule type" value="Genomic_DNA"/>
</dbReference>
<accession>A0A428JR93</accession>
<dbReference type="AlphaFoldDB" id="A0A428JR93"/>
<name>A0A428JR93_9BACT</name>
<dbReference type="Pfam" id="PF13590">
    <property type="entry name" value="DUF4136"/>
    <property type="match status" value="1"/>
</dbReference>
<evidence type="ECO:0000259" key="1">
    <source>
        <dbReference type="Pfam" id="PF13590"/>
    </source>
</evidence>
<organism evidence="2 3">
    <name type="scientific">Hymenobacter metallilatus</name>
    <dbReference type="NCBI Taxonomy" id="2493666"/>
    <lineage>
        <taxon>Bacteria</taxon>
        <taxon>Pseudomonadati</taxon>
        <taxon>Bacteroidota</taxon>
        <taxon>Cytophagia</taxon>
        <taxon>Cytophagales</taxon>
        <taxon>Hymenobacteraceae</taxon>
        <taxon>Hymenobacter</taxon>
    </lineage>
</organism>
<dbReference type="Proteomes" id="UP000280066">
    <property type="component" value="Unassembled WGS sequence"/>
</dbReference>
<dbReference type="InterPro" id="IPR025411">
    <property type="entry name" value="DUF4136"/>
</dbReference>
<proteinExistence type="predicted"/>
<reference evidence="2 3" key="1">
    <citation type="submission" date="2018-12" db="EMBL/GenBank/DDBJ databases">
        <authorList>
            <person name="Feng G."/>
            <person name="Zhu H."/>
        </authorList>
    </citation>
    <scope>NUCLEOTIDE SEQUENCE [LARGE SCALE GENOMIC DNA]</scope>
    <source>
        <strain evidence="2 3">9PBR-2</strain>
    </source>
</reference>
<sequence length="234" mass="26908">MKRIYEFFRLIANRLAPGFSYFSWYVLLTSQAPMKWYVTLLAGGSMLLSGCLMSREARVESDYSYAGQFRRYRTYEFISGDGINSDTSRLGTAVREAIQNRLKIQGYRSVRRRPDLLVNFRLFEGDMRFRGYAQEDFSRWVKAGYTEDEDTPKENRKGYQPVRLILSEGTLLVTLIDNRTNRAVWNGYASGVSVPAGPQGEIVLRRSVRSIFDQYHIFTEGYLSGQNTASEGDD</sequence>
<gene>
    <name evidence="2" type="ORF">EI290_03685</name>
</gene>
<protein>
    <submittedName>
        <fullName evidence="2">DUF4136 domain-containing protein</fullName>
    </submittedName>
</protein>
<evidence type="ECO:0000313" key="3">
    <source>
        <dbReference type="Proteomes" id="UP000280066"/>
    </source>
</evidence>
<feature type="domain" description="DUF4136" evidence="1">
    <location>
        <begin position="59"/>
        <end position="215"/>
    </location>
</feature>
<dbReference type="Gene3D" id="3.30.160.670">
    <property type="match status" value="1"/>
</dbReference>
<comment type="caution">
    <text evidence="2">The sequence shown here is derived from an EMBL/GenBank/DDBJ whole genome shotgun (WGS) entry which is preliminary data.</text>
</comment>
<evidence type="ECO:0000313" key="2">
    <source>
        <dbReference type="EMBL" id="RSK36005.1"/>
    </source>
</evidence>
<dbReference type="OrthoDB" id="875766at2"/>
<keyword evidence="3" id="KW-1185">Reference proteome</keyword>